<dbReference type="AlphaFoldDB" id="A0A8C0DBA1"/>
<reference evidence="1" key="1">
    <citation type="submission" date="2023-09" db="UniProtKB">
        <authorList>
            <consortium name="Ensembl"/>
        </authorList>
    </citation>
    <scope>IDENTIFICATION</scope>
</reference>
<dbReference type="Ensembl" id="ENSBMST00010019320.1">
    <property type="protein sequence ID" value="ENSBMSP00010017492.1"/>
    <property type="gene ID" value="ENSBMSG00010012705.1"/>
</dbReference>
<protein>
    <submittedName>
        <fullName evidence="1">Uncharacterized protein</fullName>
    </submittedName>
</protein>
<organism evidence="1">
    <name type="scientific">Balaenoptera musculus</name>
    <name type="common">Blue whale</name>
    <dbReference type="NCBI Taxonomy" id="9771"/>
    <lineage>
        <taxon>Eukaryota</taxon>
        <taxon>Metazoa</taxon>
        <taxon>Chordata</taxon>
        <taxon>Craniata</taxon>
        <taxon>Vertebrata</taxon>
        <taxon>Euteleostomi</taxon>
        <taxon>Mammalia</taxon>
        <taxon>Eutheria</taxon>
        <taxon>Laurasiatheria</taxon>
        <taxon>Artiodactyla</taxon>
        <taxon>Whippomorpha</taxon>
        <taxon>Cetacea</taxon>
        <taxon>Mysticeti</taxon>
        <taxon>Balaenopteridae</taxon>
        <taxon>Balaenoptera</taxon>
    </lineage>
</organism>
<sequence length="54" mass="6019">MASTVVAVGLNIAATGFARRYALQAMRHYGASSKTSFSKSTKICPQWWLLQQWV</sequence>
<name>A0A8C0DBA1_BALMU</name>
<evidence type="ECO:0000313" key="1">
    <source>
        <dbReference type="Ensembl" id="ENSBMSP00010017492.1"/>
    </source>
</evidence>
<proteinExistence type="predicted"/>
<accession>A0A8C0DBA1</accession>